<dbReference type="GO" id="GO:0003723">
    <property type="term" value="F:RNA binding"/>
    <property type="evidence" value="ECO:0007669"/>
    <property type="project" value="UniProtKB-UniRule"/>
</dbReference>
<evidence type="ECO:0000313" key="5">
    <source>
        <dbReference type="EMBL" id="KAK1304767.1"/>
    </source>
</evidence>
<comment type="caution">
    <text evidence="5">The sequence shown here is derived from an EMBL/GenBank/DDBJ whole genome shotgun (WGS) entry which is preliminary data.</text>
</comment>
<feature type="domain" description="K Homology" evidence="4">
    <location>
        <begin position="386"/>
        <end position="460"/>
    </location>
</feature>
<proteinExistence type="predicted"/>
<sequence>MGETNKRPRNQRDSDSGGRHQKQKSYNKWGNSDEGELVVYRILCPGSVIGSVIGKSGKVINALRQDTRAKIKVVDPFPGVDERVITIYCYVKDKDPMDVDEDGTEPLCPAQDALIKVYAAIANAVANANDSDRKRKEEVRILVPSSQAANIIGKSGMTIKKLRSKTRANIKVAPKDPSDPTQSCAMSFDNFIQITGDSEAVKRALFAVSAIMYKFSPKEEISLDASAADLPPSIIIPSDVPIYPATGFYPSTEAIIPPPRSVPSVMSTTPHVSELHGYTDSGSAWPVYTSALPMVSGFGGSSPSEELIVRVLCPSDKIGRVIGKGGSSIKNVRQASGACIDVDDKKSESEECIITISATEAMDSLKSAAIEAVLLLQEKINDEDDDTVYFRLLVPTKVIGCLIGKGGSIINEMRKHTRASIRISKGEKPKCANDEDELVEVNGEVSSVRDALVQIVLRLRADVLKERESGHSHHAPMAAPLYPSGPLPSTTQTVPPIPPLSYDQRVEPGSGLGMLSSGSIYDFGPLQVGGDSVYESFPSYTTKLYAGMPSEMVIPASAVGKVMGKGGANLANIRQISGAHVEVIDSKTSRDRIAQISGTPEQKRSAENLIQAFIMAT</sequence>
<evidence type="ECO:0000256" key="1">
    <source>
        <dbReference type="ARBA" id="ARBA00022737"/>
    </source>
</evidence>
<dbReference type="InterPro" id="IPR004088">
    <property type="entry name" value="KH_dom_type_1"/>
</dbReference>
<accession>A0AAV9DU43</accession>
<dbReference type="Proteomes" id="UP001180020">
    <property type="component" value="Unassembled WGS sequence"/>
</dbReference>
<gene>
    <name evidence="5" type="ORF">QJS10_CPB11g01836</name>
</gene>
<dbReference type="SMART" id="SM00322">
    <property type="entry name" value="KH"/>
    <property type="match status" value="5"/>
</dbReference>
<evidence type="ECO:0000313" key="6">
    <source>
        <dbReference type="Proteomes" id="UP001180020"/>
    </source>
</evidence>
<dbReference type="PANTHER" id="PTHR10288">
    <property type="entry name" value="KH DOMAIN CONTAINING RNA BINDING PROTEIN"/>
    <property type="match status" value="1"/>
</dbReference>
<dbReference type="InterPro" id="IPR004087">
    <property type="entry name" value="KH_dom"/>
</dbReference>
<reference evidence="5" key="1">
    <citation type="journal article" date="2023" name="Nat. Commun.">
        <title>Diploid and tetraploid genomes of Acorus and the evolution of monocots.</title>
        <authorList>
            <person name="Ma L."/>
            <person name="Liu K.W."/>
            <person name="Li Z."/>
            <person name="Hsiao Y.Y."/>
            <person name="Qi Y."/>
            <person name="Fu T."/>
            <person name="Tang G.D."/>
            <person name="Zhang D."/>
            <person name="Sun W.H."/>
            <person name="Liu D.K."/>
            <person name="Li Y."/>
            <person name="Chen G.Z."/>
            <person name="Liu X.D."/>
            <person name="Liao X.Y."/>
            <person name="Jiang Y.T."/>
            <person name="Yu X."/>
            <person name="Hao Y."/>
            <person name="Huang J."/>
            <person name="Zhao X.W."/>
            <person name="Ke S."/>
            <person name="Chen Y.Y."/>
            <person name="Wu W.L."/>
            <person name="Hsu J.L."/>
            <person name="Lin Y.F."/>
            <person name="Huang M.D."/>
            <person name="Li C.Y."/>
            <person name="Huang L."/>
            <person name="Wang Z.W."/>
            <person name="Zhao X."/>
            <person name="Zhong W.Y."/>
            <person name="Peng D.H."/>
            <person name="Ahmad S."/>
            <person name="Lan S."/>
            <person name="Zhang J.S."/>
            <person name="Tsai W.C."/>
            <person name="Van de Peer Y."/>
            <person name="Liu Z.J."/>
        </authorList>
    </citation>
    <scope>NUCLEOTIDE SEQUENCE</scope>
    <source>
        <strain evidence="5">CP</strain>
    </source>
</reference>
<name>A0AAV9DU43_ACOCL</name>
<feature type="domain" description="K Homology" evidence="4">
    <location>
        <begin position="546"/>
        <end position="615"/>
    </location>
</feature>
<dbReference type="Gene3D" id="3.30.1370.10">
    <property type="entry name" value="K Homology domain, type 1"/>
    <property type="match status" value="5"/>
</dbReference>
<feature type="domain" description="K Homology" evidence="4">
    <location>
        <begin position="135"/>
        <end position="213"/>
    </location>
</feature>
<keyword evidence="1" id="KW-0677">Repeat</keyword>
<dbReference type="AlphaFoldDB" id="A0AAV9DU43"/>
<feature type="compositionally biased region" description="Basic and acidic residues" evidence="3">
    <location>
        <begin position="1"/>
        <end position="18"/>
    </location>
</feature>
<dbReference type="CDD" id="cd22462">
    <property type="entry name" value="KH-I_HEN4_like_rpt5"/>
    <property type="match status" value="1"/>
</dbReference>
<keyword evidence="6" id="KW-1185">Reference proteome</keyword>
<reference evidence="5" key="2">
    <citation type="submission" date="2023-06" db="EMBL/GenBank/DDBJ databases">
        <authorList>
            <person name="Ma L."/>
            <person name="Liu K.-W."/>
            <person name="Li Z."/>
            <person name="Hsiao Y.-Y."/>
            <person name="Qi Y."/>
            <person name="Fu T."/>
            <person name="Tang G."/>
            <person name="Zhang D."/>
            <person name="Sun W.-H."/>
            <person name="Liu D.-K."/>
            <person name="Li Y."/>
            <person name="Chen G.-Z."/>
            <person name="Liu X.-D."/>
            <person name="Liao X.-Y."/>
            <person name="Jiang Y.-T."/>
            <person name="Yu X."/>
            <person name="Hao Y."/>
            <person name="Huang J."/>
            <person name="Zhao X.-W."/>
            <person name="Ke S."/>
            <person name="Chen Y.-Y."/>
            <person name="Wu W.-L."/>
            <person name="Hsu J.-L."/>
            <person name="Lin Y.-F."/>
            <person name="Huang M.-D."/>
            <person name="Li C.-Y."/>
            <person name="Huang L."/>
            <person name="Wang Z.-W."/>
            <person name="Zhao X."/>
            <person name="Zhong W.-Y."/>
            <person name="Peng D.-H."/>
            <person name="Ahmad S."/>
            <person name="Lan S."/>
            <person name="Zhang J.-S."/>
            <person name="Tsai W.-C."/>
            <person name="Van De Peer Y."/>
            <person name="Liu Z.-J."/>
        </authorList>
    </citation>
    <scope>NUCLEOTIDE SEQUENCE</scope>
    <source>
        <strain evidence="5">CP</strain>
        <tissue evidence="5">Leaves</tissue>
    </source>
</reference>
<dbReference type="SUPFAM" id="SSF54791">
    <property type="entry name" value="Eukaryotic type KH-domain (KH-domain type I)"/>
    <property type="match status" value="5"/>
</dbReference>
<keyword evidence="2" id="KW-0694">RNA-binding</keyword>
<dbReference type="Pfam" id="PF00013">
    <property type="entry name" value="KH_1"/>
    <property type="match status" value="5"/>
</dbReference>
<evidence type="ECO:0000256" key="3">
    <source>
        <dbReference type="SAM" id="MobiDB-lite"/>
    </source>
</evidence>
<dbReference type="CDD" id="cd22459">
    <property type="entry name" value="KH-I_PEPPER_rpt1_like"/>
    <property type="match status" value="2"/>
</dbReference>
<feature type="domain" description="K Homology" evidence="4">
    <location>
        <begin position="305"/>
        <end position="381"/>
    </location>
</feature>
<dbReference type="InterPro" id="IPR036612">
    <property type="entry name" value="KH_dom_type_1_sf"/>
</dbReference>
<dbReference type="EMBL" id="JAUJYO010000011">
    <property type="protein sequence ID" value="KAK1304767.1"/>
    <property type="molecule type" value="Genomic_DNA"/>
</dbReference>
<organism evidence="5 6">
    <name type="scientific">Acorus calamus</name>
    <name type="common">Sweet flag</name>
    <dbReference type="NCBI Taxonomy" id="4465"/>
    <lineage>
        <taxon>Eukaryota</taxon>
        <taxon>Viridiplantae</taxon>
        <taxon>Streptophyta</taxon>
        <taxon>Embryophyta</taxon>
        <taxon>Tracheophyta</taxon>
        <taxon>Spermatophyta</taxon>
        <taxon>Magnoliopsida</taxon>
        <taxon>Liliopsida</taxon>
        <taxon>Acoraceae</taxon>
        <taxon>Acorus</taxon>
    </lineage>
</organism>
<protein>
    <submittedName>
        <fullName evidence="5">KH domain-containing protein</fullName>
    </submittedName>
</protein>
<dbReference type="CDD" id="cd22460">
    <property type="entry name" value="KH-I_PEPPER_rpt2_like"/>
    <property type="match status" value="1"/>
</dbReference>
<dbReference type="PROSITE" id="PS50084">
    <property type="entry name" value="KH_TYPE_1"/>
    <property type="match status" value="5"/>
</dbReference>
<feature type="domain" description="K Homology" evidence="4">
    <location>
        <begin position="36"/>
        <end position="122"/>
    </location>
</feature>
<evidence type="ECO:0000256" key="2">
    <source>
        <dbReference type="PROSITE-ProRule" id="PRU00117"/>
    </source>
</evidence>
<feature type="region of interest" description="Disordered" evidence="3">
    <location>
        <begin position="1"/>
        <end position="29"/>
    </location>
</feature>
<evidence type="ECO:0000259" key="4">
    <source>
        <dbReference type="SMART" id="SM00322"/>
    </source>
</evidence>